<accession>A0AAV9VPA4</accession>
<dbReference type="InterPro" id="IPR011333">
    <property type="entry name" value="SKP1/BTB/POZ_sf"/>
</dbReference>
<evidence type="ECO:0000313" key="3">
    <source>
        <dbReference type="EMBL" id="KAK6495080.1"/>
    </source>
</evidence>
<feature type="domain" description="BTB" evidence="2">
    <location>
        <begin position="14"/>
        <end position="74"/>
    </location>
</feature>
<dbReference type="CDD" id="cd18186">
    <property type="entry name" value="BTB_POZ_ZBTB_KLHL-like"/>
    <property type="match status" value="1"/>
</dbReference>
<dbReference type="PROSITE" id="PS50097">
    <property type="entry name" value="BTB"/>
    <property type="match status" value="1"/>
</dbReference>
<protein>
    <recommendedName>
        <fullName evidence="2">BTB domain-containing protein</fullName>
    </recommendedName>
</protein>
<dbReference type="Gene3D" id="3.30.710.10">
    <property type="entry name" value="Potassium Channel Kv1.1, Chain A"/>
    <property type="match status" value="1"/>
</dbReference>
<evidence type="ECO:0000256" key="1">
    <source>
        <dbReference type="SAM" id="MobiDB-lite"/>
    </source>
</evidence>
<dbReference type="Pfam" id="PF00651">
    <property type="entry name" value="BTB"/>
    <property type="match status" value="1"/>
</dbReference>
<sequence>MDSLWQTFINQEFTDVVVKVVALNGAVFSIGAHRVVLAAMTAFKDKLKAGDQTIELHGVDLRCFLHLVAFAYTGAADALVFGQVCLPGYSIEAHSRTANDVSEDAYRHISTNPEHETGGEDDVDTNPSSKVAPRTCTASIEEQLFPLNLLISAKRFEFEAPYDILSCRWPLYDLYEFYECDCCGGTGCPIVAQNFSRETWLQHFTLIYTNFTKDEFPYQELVATAVSVLLYSENNMHEGLKVALREAPDFAQEVAAQVNQSMGCLDNSYYRQMQQNEEKKAKLMAMLARLTS</sequence>
<comment type="caution">
    <text evidence="3">The sequence shown here is derived from an EMBL/GenBank/DDBJ whole genome shotgun (WGS) entry which is preliminary data.</text>
</comment>
<proteinExistence type="predicted"/>
<reference evidence="3 4" key="1">
    <citation type="submission" date="2023-08" db="EMBL/GenBank/DDBJ databases">
        <authorList>
            <person name="Palmer J.M."/>
        </authorList>
    </citation>
    <scope>NUCLEOTIDE SEQUENCE [LARGE SCALE GENOMIC DNA]</scope>
    <source>
        <strain evidence="3 4">TWF481</strain>
    </source>
</reference>
<dbReference type="AlphaFoldDB" id="A0AAV9VPA4"/>
<evidence type="ECO:0000259" key="2">
    <source>
        <dbReference type="PROSITE" id="PS50097"/>
    </source>
</evidence>
<evidence type="ECO:0000313" key="4">
    <source>
        <dbReference type="Proteomes" id="UP001370758"/>
    </source>
</evidence>
<organism evidence="3 4">
    <name type="scientific">Arthrobotrys musiformis</name>
    <dbReference type="NCBI Taxonomy" id="47236"/>
    <lineage>
        <taxon>Eukaryota</taxon>
        <taxon>Fungi</taxon>
        <taxon>Dikarya</taxon>
        <taxon>Ascomycota</taxon>
        <taxon>Pezizomycotina</taxon>
        <taxon>Orbiliomycetes</taxon>
        <taxon>Orbiliales</taxon>
        <taxon>Orbiliaceae</taxon>
        <taxon>Arthrobotrys</taxon>
    </lineage>
</organism>
<name>A0AAV9VPA4_9PEZI</name>
<feature type="region of interest" description="Disordered" evidence="1">
    <location>
        <begin position="111"/>
        <end position="132"/>
    </location>
</feature>
<keyword evidence="4" id="KW-1185">Reference proteome</keyword>
<dbReference type="SUPFAM" id="SSF54695">
    <property type="entry name" value="POZ domain"/>
    <property type="match status" value="1"/>
</dbReference>
<dbReference type="InterPro" id="IPR000210">
    <property type="entry name" value="BTB/POZ_dom"/>
</dbReference>
<dbReference type="Proteomes" id="UP001370758">
    <property type="component" value="Unassembled WGS sequence"/>
</dbReference>
<gene>
    <name evidence="3" type="ORF">TWF481_003107</name>
</gene>
<dbReference type="EMBL" id="JAVHJL010000013">
    <property type="protein sequence ID" value="KAK6495080.1"/>
    <property type="molecule type" value="Genomic_DNA"/>
</dbReference>